<keyword evidence="2" id="KW-0732">Signal</keyword>
<sequence>MRRLHLGPVLLLLILILAACSGESAQSDSQTDSDKSSSPKTELITKKQYQAAKKEHTDLVAKDQELSKSLSAAEDKKQQVKDQLSQSQTEQNNQAEATTRQPSSSDNATSSSKPSNDGQSKGDMVTSDSNQIVGNVNSHIYHVPGQRGYSMSSKNAVFFHSEQEAIDNGYRKAKN</sequence>
<feature type="compositionally biased region" description="Polar residues" evidence="1">
    <location>
        <begin position="81"/>
        <end position="119"/>
    </location>
</feature>
<proteinExistence type="predicted"/>
<dbReference type="Gene3D" id="3.40.10.10">
    <property type="entry name" value="DNA Methylphosphotriester Repair Domain"/>
    <property type="match status" value="1"/>
</dbReference>
<dbReference type="PROSITE" id="PS51257">
    <property type="entry name" value="PROKAR_LIPOPROTEIN"/>
    <property type="match status" value="1"/>
</dbReference>
<feature type="signal peptide" evidence="2">
    <location>
        <begin position="1"/>
        <end position="25"/>
    </location>
</feature>
<dbReference type="AlphaFoldDB" id="A0A0R1SPE1"/>
<dbReference type="OrthoDB" id="2292214at2"/>
<comment type="caution">
    <text evidence="3">The sequence shown here is derived from an EMBL/GenBank/DDBJ whole genome shotgun (WGS) entry which is preliminary data.</text>
</comment>
<feature type="region of interest" description="Disordered" evidence="1">
    <location>
        <begin position="23"/>
        <end position="130"/>
    </location>
</feature>
<dbReference type="Proteomes" id="UP000051647">
    <property type="component" value="Unassembled WGS sequence"/>
</dbReference>
<dbReference type="EMBL" id="AZFA01000009">
    <property type="protein sequence ID" value="KRL66939.1"/>
    <property type="molecule type" value="Genomic_DNA"/>
</dbReference>
<accession>A0A0R1SPE1</accession>
<evidence type="ECO:0000256" key="2">
    <source>
        <dbReference type="SAM" id="SignalP"/>
    </source>
</evidence>
<name>A0A0R1SPE1_9LACO</name>
<keyword evidence="4" id="KW-1185">Reference proteome</keyword>
<organism evidence="3 4">
    <name type="scientific">Companilactobacillus versmoldensis DSM 14857 = KCTC 3814</name>
    <dbReference type="NCBI Taxonomy" id="1423815"/>
    <lineage>
        <taxon>Bacteria</taxon>
        <taxon>Bacillati</taxon>
        <taxon>Bacillota</taxon>
        <taxon>Bacilli</taxon>
        <taxon>Lactobacillales</taxon>
        <taxon>Lactobacillaceae</taxon>
        <taxon>Companilactobacillus</taxon>
    </lineage>
</organism>
<evidence type="ECO:0008006" key="5">
    <source>
        <dbReference type="Google" id="ProtNLM"/>
    </source>
</evidence>
<evidence type="ECO:0000256" key="1">
    <source>
        <dbReference type="SAM" id="MobiDB-lite"/>
    </source>
</evidence>
<dbReference type="InterPro" id="IPR035451">
    <property type="entry name" value="Ada-like_dom_sf"/>
</dbReference>
<evidence type="ECO:0000313" key="3">
    <source>
        <dbReference type="EMBL" id="KRL66939.1"/>
    </source>
</evidence>
<dbReference type="STRING" id="1423815.FC27_GL002265"/>
<dbReference type="eggNOG" id="COG1525">
    <property type="taxonomic scope" value="Bacteria"/>
</dbReference>
<gene>
    <name evidence="3" type="ORF">FC27_GL002265</name>
</gene>
<dbReference type="RefSeq" id="WP_010624698.1">
    <property type="nucleotide sequence ID" value="NZ_AZFA01000009.1"/>
</dbReference>
<reference evidence="3 4" key="1">
    <citation type="journal article" date="2015" name="Genome Announc.">
        <title>Expanding the biotechnology potential of lactobacilli through comparative genomics of 213 strains and associated genera.</title>
        <authorList>
            <person name="Sun Z."/>
            <person name="Harris H.M."/>
            <person name="McCann A."/>
            <person name="Guo C."/>
            <person name="Argimon S."/>
            <person name="Zhang W."/>
            <person name="Yang X."/>
            <person name="Jeffery I.B."/>
            <person name="Cooney J.C."/>
            <person name="Kagawa T.F."/>
            <person name="Liu W."/>
            <person name="Song Y."/>
            <person name="Salvetti E."/>
            <person name="Wrobel A."/>
            <person name="Rasinkangas P."/>
            <person name="Parkhill J."/>
            <person name="Rea M.C."/>
            <person name="O'Sullivan O."/>
            <person name="Ritari J."/>
            <person name="Douillard F.P."/>
            <person name="Paul Ross R."/>
            <person name="Yang R."/>
            <person name="Briner A.E."/>
            <person name="Felis G.E."/>
            <person name="de Vos W.M."/>
            <person name="Barrangou R."/>
            <person name="Klaenhammer T.R."/>
            <person name="Caufield P.W."/>
            <person name="Cui Y."/>
            <person name="Zhang H."/>
            <person name="O'Toole P.W."/>
        </authorList>
    </citation>
    <scope>NUCLEOTIDE SEQUENCE [LARGE SCALE GENOMIC DNA]</scope>
    <source>
        <strain evidence="3 4">DSM 14857</strain>
    </source>
</reference>
<feature type="chain" id="PRO_5039484588" description="DNA-entry nuclease" evidence="2">
    <location>
        <begin position="26"/>
        <end position="175"/>
    </location>
</feature>
<dbReference type="PATRIC" id="fig|1423815.3.peg.2323"/>
<evidence type="ECO:0000313" key="4">
    <source>
        <dbReference type="Proteomes" id="UP000051647"/>
    </source>
</evidence>
<feature type="compositionally biased region" description="Basic and acidic residues" evidence="1">
    <location>
        <begin position="52"/>
        <end position="66"/>
    </location>
</feature>
<dbReference type="SUPFAM" id="SSF57884">
    <property type="entry name" value="Ada DNA repair protein, N-terminal domain (N-Ada 10)"/>
    <property type="match status" value="1"/>
</dbReference>
<protein>
    <recommendedName>
        <fullName evidence="5">DNA-entry nuclease</fullName>
    </recommendedName>
</protein>